<dbReference type="Gene3D" id="3.30.1150.10">
    <property type="match status" value="1"/>
</dbReference>
<dbReference type="GO" id="GO:0031992">
    <property type="term" value="F:energy transducer activity"/>
    <property type="evidence" value="ECO:0007669"/>
    <property type="project" value="TreeGrafter"/>
</dbReference>
<dbReference type="GO" id="GO:0055085">
    <property type="term" value="P:transmembrane transport"/>
    <property type="evidence" value="ECO:0007669"/>
    <property type="project" value="InterPro"/>
</dbReference>
<dbReference type="PROSITE" id="PS52015">
    <property type="entry name" value="TONB_CTD"/>
    <property type="match status" value="1"/>
</dbReference>
<feature type="domain" description="TonB C-terminal" evidence="12">
    <location>
        <begin position="130"/>
        <end position="221"/>
    </location>
</feature>
<gene>
    <name evidence="13" type="ORF">ABB27_04850</name>
</gene>
<evidence type="ECO:0000259" key="12">
    <source>
        <dbReference type="PROSITE" id="PS52015"/>
    </source>
</evidence>
<dbReference type="InterPro" id="IPR037682">
    <property type="entry name" value="TonB_C"/>
</dbReference>
<evidence type="ECO:0000256" key="6">
    <source>
        <dbReference type="ARBA" id="ARBA00022692"/>
    </source>
</evidence>
<name>A0A0R0CKV7_9GAMM</name>
<dbReference type="GO" id="GO:0015031">
    <property type="term" value="P:protein transport"/>
    <property type="evidence" value="ECO:0007669"/>
    <property type="project" value="UniProtKB-KW"/>
</dbReference>
<keyword evidence="5" id="KW-0997">Cell inner membrane</keyword>
<dbReference type="OrthoDB" id="9792439at2"/>
<evidence type="ECO:0000256" key="9">
    <source>
        <dbReference type="ARBA" id="ARBA00023136"/>
    </source>
</evidence>
<evidence type="ECO:0000256" key="11">
    <source>
        <dbReference type="SAM" id="Phobius"/>
    </source>
</evidence>
<accession>A0A0R0CKV7</accession>
<dbReference type="Pfam" id="PF03544">
    <property type="entry name" value="TonB_C"/>
    <property type="match status" value="1"/>
</dbReference>
<feature type="compositionally biased region" description="Pro residues" evidence="10">
    <location>
        <begin position="63"/>
        <end position="72"/>
    </location>
</feature>
<dbReference type="PATRIC" id="fig|405446.3.peg.266"/>
<reference evidence="13 14" key="1">
    <citation type="submission" date="2015-05" db="EMBL/GenBank/DDBJ databases">
        <title>Genome sequencing and analysis of members of genus Stenotrophomonas.</title>
        <authorList>
            <person name="Patil P.P."/>
            <person name="Midha S."/>
            <person name="Patil P.B."/>
        </authorList>
    </citation>
    <scope>NUCLEOTIDE SEQUENCE [LARGE SCALE GENOMIC DNA]</scope>
    <source>
        <strain evidence="13 14">DSM 18941</strain>
    </source>
</reference>
<comment type="subcellular location">
    <subcellularLocation>
        <location evidence="1">Cell inner membrane</location>
        <topology evidence="1">Single-pass membrane protein</topology>
        <orientation evidence="1">Periplasmic side</orientation>
    </subcellularLocation>
</comment>
<keyword evidence="14" id="KW-1185">Reference proteome</keyword>
<sequence length="221" mass="23579">MVRTQQHRSPSLHVEPSRILAYSTALALHAFALGLLLIPLSQVPIHSDAVRERWQVPDVKPIVPNPPTPPKETPVTRAPSPPRQPALAAPVDTAVLPVFATEAVVTAPVDVSPAVDNLPAIDSTGISTPLQGVQLRYLKAPPPGYPRDALLAGAQGTVTLRVLVDVDGTPLEVSVEHSSGNRSLDTAARNQVLRRWKFQPATDGGRPVQAYGLIPVDFKLG</sequence>
<evidence type="ECO:0000256" key="3">
    <source>
        <dbReference type="ARBA" id="ARBA00022448"/>
    </source>
</evidence>
<feature type="transmembrane region" description="Helical" evidence="11">
    <location>
        <begin position="20"/>
        <end position="40"/>
    </location>
</feature>
<evidence type="ECO:0000256" key="4">
    <source>
        <dbReference type="ARBA" id="ARBA00022475"/>
    </source>
</evidence>
<dbReference type="EMBL" id="LDJJ01000013">
    <property type="protein sequence ID" value="KRG70261.1"/>
    <property type="molecule type" value="Genomic_DNA"/>
</dbReference>
<evidence type="ECO:0000256" key="2">
    <source>
        <dbReference type="ARBA" id="ARBA00006555"/>
    </source>
</evidence>
<keyword evidence="9 11" id="KW-0472">Membrane</keyword>
<dbReference type="GO" id="GO:0098797">
    <property type="term" value="C:plasma membrane protein complex"/>
    <property type="evidence" value="ECO:0007669"/>
    <property type="project" value="TreeGrafter"/>
</dbReference>
<dbReference type="PANTHER" id="PTHR33446:SF2">
    <property type="entry name" value="PROTEIN TONB"/>
    <property type="match status" value="1"/>
</dbReference>
<evidence type="ECO:0000313" key="14">
    <source>
        <dbReference type="Proteomes" id="UP000051863"/>
    </source>
</evidence>
<proteinExistence type="inferred from homology"/>
<dbReference type="FunFam" id="3.30.1150.10:FF:000007">
    <property type="entry name" value="Energy transducer TonB"/>
    <property type="match status" value="1"/>
</dbReference>
<comment type="similarity">
    <text evidence="2">Belongs to the TonB family.</text>
</comment>
<keyword evidence="7" id="KW-0653">Protein transport</keyword>
<dbReference type="PANTHER" id="PTHR33446">
    <property type="entry name" value="PROTEIN TONB-RELATED"/>
    <property type="match status" value="1"/>
</dbReference>
<organism evidence="13 14">
    <name type="scientific">Stenotrophomonas terrae</name>
    <dbReference type="NCBI Taxonomy" id="405446"/>
    <lineage>
        <taxon>Bacteria</taxon>
        <taxon>Pseudomonadati</taxon>
        <taxon>Pseudomonadota</taxon>
        <taxon>Gammaproteobacteria</taxon>
        <taxon>Lysobacterales</taxon>
        <taxon>Lysobacteraceae</taxon>
        <taxon>Stenotrophomonas</taxon>
    </lineage>
</organism>
<dbReference type="Proteomes" id="UP000051863">
    <property type="component" value="Unassembled WGS sequence"/>
</dbReference>
<feature type="region of interest" description="Disordered" evidence="10">
    <location>
        <begin position="59"/>
        <end position="87"/>
    </location>
</feature>
<keyword evidence="6 11" id="KW-0812">Transmembrane</keyword>
<evidence type="ECO:0000313" key="13">
    <source>
        <dbReference type="EMBL" id="KRG70261.1"/>
    </source>
</evidence>
<dbReference type="InterPro" id="IPR051045">
    <property type="entry name" value="TonB-dependent_transducer"/>
</dbReference>
<protein>
    <recommendedName>
        <fullName evidence="12">TonB C-terminal domain-containing protein</fullName>
    </recommendedName>
</protein>
<dbReference type="InterPro" id="IPR006260">
    <property type="entry name" value="TonB/TolA_C"/>
</dbReference>
<evidence type="ECO:0000256" key="8">
    <source>
        <dbReference type="ARBA" id="ARBA00022989"/>
    </source>
</evidence>
<evidence type="ECO:0000256" key="5">
    <source>
        <dbReference type="ARBA" id="ARBA00022519"/>
    </source>
</evidence>
<keyword evidence="8 11" id="KW-1133">Transmembrane helix</keyword>
<dbReference type="RefSeq" id="WP_057627094.1">
    <property type="nucleotide sequence ID" value="NZ_LDJJ01000013.1"/>
</dbReference>
<keyword evidence="4" id="KW-1003">Cell membrane</keyword>
<keyword evidence="3" id="KW-0813">Transport</keyword>
<evidence type="ECO:0000256" key="1">
    <source>
        <dbReference type="ARBA" id="ARBA00004383"/>
    </source>
</evidence>
<comment type="caution">
    <text evidence="13">The sequence shown here is derived from an EMBL/GenBank/DDBJ whole genome shotgun (WGS) entry which is preliminary data.</text>
</comment>
<dbReference type="AlphaFoldDB" id="A0A0R0CKV7"/>
<dbReference type="SUPFAM" id="SSF74653">
    <property type="entry name" value="TolA/TonB C-terminal domain"/>
    <property type="match status" value="1"/>
</dbReference>
<dbReference type="NCBIfam" id="TIGR01352">
    <property type="entry name" value="tonB_Cterm"/>
    <property type="match status" value="1"/>
</dbReference>
<evidence type="ECO:0000256" key="10">
    <source>
        <dbReference type="SAM" id="MobiDB-lite"/>
    </source>
</evidence>
<evidence type="ECO:0000256" key="7">
    <source>
        <dbReference type="ARBA" id="ARBA00022927"/>
    </source>
</evidence>